<dbReference type="InterPro" id="IPR038396">
    <property type="entry name" value="SpoIIAA-like_sf"/>
</dbReference>
<proteinExistence type="predicted"/>
<dbReference type="EMBL" id="JAIVFL010000001">
    <property type="protein sequence ID" value="MCI4673482.1"/>
    <property type="molecule type" value="Genomic_DNA"/>
</dbReference>
<evidence type="ECO:0000313" key="3">
    <source>
        <dbReference type="Proteomes" id="UP001139068"/>
    </source>
</evidence>
<protein>
    <submittedName>
        <fullName evidence="2">STAS/SEC14 domain-containing protein</fullName>
    </submittedName>
</protein>
<evidence type="ECO:0000313" key="2">
    <source>
        <dbReference type="EMBL" id="MCI4673482.1"/>
    </source>
</evidence>
<dbReference type="InterPro" id="IPR021866">
    <property type="entry name" value="SpoIIAA-like"/>
</dbReference>
<feature type="region of interest" description="Disordered" evidence="1">
    <location>
        <begin position="1"/>
        <end position="46"/>
    </location>
</feature>
<dbReference type="Gene3D" id="3.40.50.10600">
    <property type="entry name" value="SpoIIaa-like domains"/>
    <property type="match status" value="1"/>
</dbReference>
<organism evidence="2 3">
    <name type="scientific">Candidatus Mycolicibacterium alkanivorans</name>
    <dbReference type="NCBI Taxonomy" id="2954114"/>
    <lineage>
        <taxon>Bacteria</taxon>
        <taxon>Bacillati</taxon>
        <taxon>Actinomycetota</taxon>
        <taxon>Actinomycetes</taxon>
        <taxon>Mycobacteriales</taxon>
        <taxon>Mycobacteriaceae</taxon>
        <taxon>Mycolicibacterium</taxon>
    </lineage>
</organism>
<evidence type="ECO:0000256" key="1">
    <source>
        <dbReference type="SAM" id="MobiDB-lite"/>
    </source>
</evidence>
<dbReference type="Proteomes" id="UP001139068">
    <property type="component" value="Unassembled WGS sequence"/>
</dbReference>
<comment type="caution">
    <text evidence="2">The sequence shown here is derived from an EMBL/GenBank/DDBJ whole genome shotgun (WGS) entry which is preliminary data.</text>
</comment>
<name>A0ABS9YQB7_9MYCO</name>
<keyword evidence="3" id="KW-1185">Reference proteome</keyword>
<gene>
    <name evidence="2" type="ORF">K9U37_00365</name>
</gene>
<dbReference type="SUPFAM" id="SSF52091">
    <property type="entry name" value="SpoIIaa-like"/>
    <property type="match status" value="1"/>
</dbReference>
<sequence>MCIRSRPSTRTISPNWPRPSTRTSNRPETWPASSSTHRISRAGTASGRWSCRRFVRDHEKHIKKVAVVTDSHLADVAEHLGSHFVSAQIRHFPAGEVEQARQWIAGN</sequence>
<feature type="compositionally biased region" description="Polar residues" evidence="1">
    <location>
        <begin position="1"/>
        <end position="37"/>
    </location>
</feature>
<dbReference type="InterPro" id="IPR036513">
    <property type="entry name" value="STAS_dom_sf"/>
</dbReference>
<dbReference type="Pfam" id="PF11964">
    <property type="entry name" value="SpoIIAA-like"/>
    <property type="match status" value="1"/>
</dbReference>
<reference evidence="2" key="1">
    <citation type="journal article" date="2022" name="ISME J.">
        <title>Identification of active gaseous-alkane degraders at natural gas seeps.</title>
        <authorList>
            <person name="Farhan Ul Haque M."/>
            <person name="Hernandez M."/>
            <person name="Crombie A.T."/>
            <person name="Murrell J.C."/>
        </authorList>
    </citation>
    <scope>NUCLEOTIDE SEQUENCE</scope>
    <source>
        <strain evidence="2">ANDR5</strain>
    </source>
</reference>
<accession>A0ABS9YQB7</accession>